<name>D4N062_ANAHA</name>
<evidence type="ECO:0000256" key="4">
    <source>
        <dbReference type="ARBA" id="ARBA00023163"/>
    </source>
</evidence>
<dbReference type="Proteomes" id="UP000008960">
    <property type="component" value="Chromosome"/>
</dbReference>
<keyword evidence="1" id="KW-0805">Transcription regulation</keyword>
<evidence type="ECO:0000256" key="2">
    <source>
        <dbReference type="ARBA" id="ARBA00023125"/>
    </source>
</evidence>
<dbReference type="CDD" id="cd01106">
    <property type="entry name" value="HTH_TipAL-Mta"/>
    <property type="match status" value="1"/>
</dbReference>
<feature type="domain" description="HTH merR-type" evidence="5">
    <location>
        <begin position="5"/>
        <end position="74"/>
    </location>
</feature>
<dbReference type="GO" id="GO:0003700">
    <property type="term" value="F:DNA-binding transcription factor activity"/>
    <property type="evidence" value="ECO:0007669"/>
    <property type="project" value="InterPro"/>
</dbReference>
<dbReference type="PANTHER" id="PTHR30204">
    <property type="entry name" value="REDOX-CYCLING DRUG-SENSING TRANSCRIPTIONAL ACTIVATOR SOXR"/>
    <property type="match status" value="1"/>
</dbReference>
<keyword evidence="4" id="KW-0804">Transcription</keyword>
<organism evidence="6 7">
    <name type="scientific">Anaerostipes hadrus</name>
    <dbReference type="NCBI Taxonomy" id="649756"/>
    <lineage>
        <taxon>Bacteria</taxon>
        <taxon>Bacillati</taxon>
        <taxon>Bacillota</taxon>
        <taxon>Clostridia</taxon>
        <taxon>Lachnospirales</taxon>
        <taxon>Lachnospiraceae</taxon>
        <taxon>Anaerostipes</taxon>
    </lineage>
</organism>
<dbReference type="PANTHER" id="PTHR30204:SF90">
    <property type="entry name" value="HTH-TYPE TRANSCRIPTIONAL ACTIVATOR MTA"/>
    <property type="match status" value="1"/>
</dbReference>
<dbReference type="PATRIC" id="fig|245018.3.peg.1602"/>
<proteinExistence type="predicted"/>
<dbReference type="InterPro" id="IPR012925">
    <property type="entry name" value="TipAS_dom"/>
</dbReference>
<dbReference type="InterPro" id="IPR009061">
    <property type="entry name" value="DNA-bd_dom_put_sf"/>
</dbReference>
<reference evidence="6 7" key="1">
    <citation type="submission" date="2010-03" db="EMBL/GenBank/DDBJ databases">
        <title>The genome sequence of Clostridiales sp. SSC/2.</title>
        <authorList>
            <consortium name="metaHIT consortium -- http://www.metahit.eu/"/>
            <person name="Pajon A."/>
            <person name="Turner K."/>
            <person name="Parkhill J."/>
            <person name="Duncan S."/>
            <person name="Flint H."/>
        </authorList>
    </citation>
    <scope>NUCLEOTIDE SEQUENCE [LARGE SCALE GENOMIC DNA]</scope>
    <source>
        <strain evidence="6 7">SSC/2</strain>
    </source>
</reference>
<gene>
    <name evidence="6" type="ORF">CL2_12960</name>
</gene>
<dbReference type="KEGG" id="bprl:CL2_12960"/>
<keyword evidence="3" id="KW-0010">Activator</keyword>
<evidence type="ECO:0000313" key="6">
    <source>
        <dbReference type="EMBL" id="CBL38257.1"/>
    </source>
</evidence>
<dbReference type="InterPro" id="IPR036244">
    <property type="entry name" value="TipA-like_antibiotic-bd"/>
</dbReference>
<dbReference type="SUPFAM" id="SSF89082">
    <property type="entry name" value="Antibiotic binding domain of TipA-like multidrug resistance regulators"/>
    <property type="match status" value="1"/>
</dbReference>
<evidence type="ECO:0000259" key="5">
    <source>
        <dbReference type="PROSITE" id="PS50937"/>
    </source>
</evidence>
<dbReference type="SUPFAM" id="SSF46955">
    <property type="entry name" value="Putative DNA-binding domain"/>
    <property type="match status" value="1"/>
</dbReference>
<evidence type="ECO:0000256" key="3">
    <source>
        <dbReference type="ARBA" id="ARBA00023159"/>
    </source>
</evidence>
<dbReference type="RefSeq" id="WP_008391219.1">
    <property type="nucleotide sequence ID" value="NC_021016.1"/>
</dbReference>
<dbReference type="Gene3D" id="1.10.490.50">
    <property type="entry name" value="Antibiotic binding domain of TipA-like multidrug resistance regulators"/>
    <property type="match status" value="1"/>
</dbReference>
<evidence type="ECO:0000313" key="7">
    <source>
        <dbReference type="Proteomes" id="UP000008960"/>
    </source>
</evidence>
<dbReference type="PROSITE" id="PS50937">
    <property type="entry name" value="HTH_MERR_2"/>
    <property type="match status" value="1"/>
</dbReference>
<sequence length="262" mass="30726">MNEKPLTVHEVVNLTGITARTLHYYDEIGLLKPSIVTEAKYHLYTDKDLCRLQEVLFFREVGFALKEIKKLLNSPHYNNRTEALEKHLSILEAQRERIDGLIALVKAEINGAKEISFSAFSNSKVMELQSQFQKEVLEKWGDTESFKEYEAIFSSKAQEIQNEQMQAFFSMAQNIFERLATYENKSPNCPEVQNIVWEWQLYITEYFYQCDKQILSSLGKMYVTDLRFSDFINRFGNGDLAAFFSKAIEIFCSRQREERNER</sequence>
<dbReference type="Pfam" id="PF07739">
    <property type="entry name" value="TipAS"/>
    <property type="match status" value="1"/>
</dbReference>
<dbReference type="InterPro" id="IPR047057">
    <property type="entry name" value="MerR_fam"/>
</dbReference>
<dbReference type="InterPro" id="IPR000551">
    <property type="entry name" value="MerR-type_HTH_dom"/>
</dbReference>
<dbReference type="GO" id="GO:0003677">
    <property type="term" value="F:DNA binding"/>
    <property type="evidence" value="ECO:0007669"/>
    <property type="project" value="UniProtKB-KW"/>
</dbReference>
<protein>
    <submittedName>
        <fullName evidence="6">Predicted transcriptional regulators</fullName>
    </submittedName>
</protein>
<dbReference type="Pfam" id="PF13411">
    <property type="entry name" value="MerR_1"/>
    <property type="match status" value="1"/>
</dbReference>
<dbReference type="Gene3D" id="1.10.1660.10">
    <property type="match status" value="1"/>
</dbReference>
<keyword evidence="2" id="KW-0238">DNA-binding</keyword>
<dbReference type="SMART" id="SM00422">
    <property type="entry name" value="HTH_MERR"/>
    <property type="match status" value="1"/>
</dbReference>
<evidence type="ECO:0000256" key="1">
    <source>
        <dbReference type="ARBA" id="ARBA00023015"/>
    </source>
</evidence>
<reference evidence="6 7" key="2">
    <citation type="submission" date="2010-03" db="EMBL/GenBank/DDBJ databases">
        <authorList>
            <person name="Pajon A."/>
        </authorList>
    </citation>
    <scope>NUCLEOTIDE SEQUENCE [LARGE SCALE GENOMIC DNA]</scope>
    <source>
        <strain evidence="6 7">SSC/2</strain>
    </source>
</reference>
<dbReference type="AlphaFoldDB" id="D4N062"/>
<accession>D4N062</accession>
<dbReference type="EMBL" id="FP929061">
    <property type="protein sequence ID" value="CBL38257.1"/>
    <property type="molecule type" value="Genomic_DNA"/>
</dbReference>